<dbReference type="PANTHER" id="PTHR15335">
    <property type="entry name" value="PROTEIN TFG"/>
    <property type="match status" value="1"/>
</dbReference>
<feature type="compositionally biased region" description="Basic and acidic residues" evidence="1">
    <location>
        <begin position="136"/>
        <end position="147"/>
    </location>
</feature>
<organism evidence="3 4">
    <name type="scientific">Clytia hemisphaerica</name>
    <dbReference type="NCBI Taxonomy" id="252671"/>
    <lineage>
        <taxon>Eukaryota</taxon>
        <taxon>Metazoa</taxon>
        <taxon>Cnidaria</taxon>
        <taxon>Hydrozoa</taxon>
        <taxon>Hydroidolina</taxon>
        <taxon>Leptothecata</taxon>
        <taxon>Obeliida</taxon>
        <taxon>Clytiidae</taxon>
        <taxon>Clytia</taxon>
    </lineage>
</organism>
<feature type="compositionally biased region" description="Polar residues" evidence="1">
    <location>
        <begin position="208"/>
        <end position="227"/>
    </location>
</feature>
<dbReference type="GO" id="GO:0070971">
    <property type="term" value="C:endoplasmic reticulum exit site"/>
    <property type="evidence" value="ECO:0007669"/>
    <property type="project" value="TreeGrafter"/>
</dbReference>
<feature type="compositionally biased region" description="Pro residues" evidence="1">
    <location>
        <begin position="293"/>
        <end position="310"/>
    </location>
</feature>
<feature type="compositionally biased region" description="Low complexity" evidence="1">
    <location>
        <begin position="378"/>
        <end position="393"/>
    </location>
</feature>
<accession>A0A7M6DNG8</accession>
<dbReference type="SMART" id="SM00666">
    <property type="entry name" value="PB1"/>
    <property type="match status" value="1"/>
</dbReference>
<proteinExistence type="predicted"/>
<dbReference type="Pfam" id="PF00564">
    <property type="entry name" value="PB1"/>
    <property type="match status" value="1"/>
</dbReference>
<dbReference type="GeneID" id="136809757"/>
<evidence type="ECO:0000256" key="1">
    <source>
        <dbReference type="SAM" id="MobiDB-lite"/>
    </source>
</evidence>
<dbReference type="GO" id="GO:0042802">
    <property type="term" value="F:identical protein binding"/>
    <property type="evidence" value="ECO:0007669"/>
    <property type="project" value="InterPro"/>
</dbReference>
<evidence type="ECO:0000259" key="2">
    <source>
        <dbReference type="PROSITE" id="PS51745"/>
    </source>
</evidence>
<dbReference type="EnsemblMetazoa" id="CLYHEMT017950.1">
    <property type="protein sequence ID" value="CLYHEMP017950.1"/>
    <property type="gene ID" value="CLYHEMG017950"/>
</dbReference>
<evidence type="ECO:0000313" key="4">
    <source>
        <dbReference type="Proteomes" id="UP000594262"/>
    </source>
</evidence>
<feature type="compositionally biased region" description="Polar residues" evidence="1">
    <location>
        <begin position="246"/>
        <end position="272"/>
    </location>
</feature>
<feature type="region of interest" description="Disordered" evidence="1">
    <location>
        <begin position="133"/>
        <end position="393"/>
    </location>
</feature>
<dbReference type="SUPFAM" id="SSF54277">
    <property type="entry name" value="CAD &amp; PB1 domains"/>
    <property type="match status" value="1"/>
</dbReference>
<dbReference type="InterPro" id="IPR000270">
    <property type="entry name" value="PB1_dom"/>
</dbReference>
<reference evidence="3" key="1">
    <citation type="submission" date="2021-01" db="UniProtKB">
        <authorList>
            <consortium name="EnsemblMetazoa"/>
        </authorList>
    </citation>
    <scope>IDENTIFICATION</scope>
</reference>
<dbReference type="PANTHER" id="PTHR15335:SF7">
    <property type="entry name" value="PROTEIN TFG"/>
    <property type="match status" value="1"/>
</dbReference>
<dbReference type="AlphaFoldDB" id="A0A7M6DNG8"/>
<feature type="compositionally biased region" description="Pro residues" evidence="1">
    <location>
        <begin position="364"/>
        <end position="377"/>
    </location>
</feature>
<dbReference type="InterPro" id="IPR053793">
    <property type="entry name" value="PB1-like"/>
</dbReference>
<dbReference type="InterPro" id="IPR034857">
    <property type="entry name" value="PB1_TFG"/>
</dbReference>
<protein>
    <recommendedName>
        <fullName evidence="2">PB1 domain-containing protein</fullName>
    </recommendedName>
</protein>
<name>A0A7M6DNG8_9CNID</name>
<feature type="compositionally biased region" description="Polar residues" evidence="1">
    <location>
        <begin position="148"/>
        <end position="168"/>
    </location>
</feature>
<dbReference type="RefSeq" id="XP_066922411.1">
    <property type="nucleotide sequence ID" value="XM_067066310.1"/>
</dbReference>
<dbReference type="PROSITE" id="PS51745">
    <property type="entry name" value="PB1"/>
    <property type="match status" value="1"/>
</dbReference>
<keyword evidence="4" id="KW-1185">Reference proteome</keyword>
<feature type="compositionally biased region" description="Low complexity" evidence="1">
    <location>
        <begin position="273"/>
        <end position="284"/>
    </location>
</feature>
<dbReference type="CDD" id="cd06401">
    <property type="entry name" value="PB1_TFG"/>
    <property type="match status" value="1"/>
</dbReference>
<dbReference type="GO" id="GO:0048208">
    <property type="term" value="P:COPII vesicle coating"/>
    <property type="evidence" value="ECO:0007669"/>
    <property type="project" value="InterPro"/>
</dbReference>
<feature type="compositionally biased region" description="Low complexity" evidence="1">
    <location>
        <begin position="228"/>
        <end position="245"/>
    </location>
</feature>
<dbReference type="Proteomes" id="UP000594262">
    <property type="component" value="Unplaced"/>
</dbReference>
<dbReference type="Gene3D" id="3.10.20.90">
    <property type="entry name" value="Phosphatidylinositol 3-kinase Catalytic Subunit, Chain A, domain 1"/>
    <property type="match status" value="1"/>
</dbReference>
<feature type="compositionally biased region" description="Low complexity" evidence="1">
    <location>
        <begin position="352"/>
        <end position="363"/>
    </location>
</feature>
<dbReference type="OrthoDB" id="1594986at2759"/>
<dbReference type="InterPro" id="IPR033512">
    <property type="entry name" value="TFG"/>
</dbReference>
<feature type="domain" description="PB1" evidence="2">
    <location>
        <begin position="13"/>
        <end position="94"/>
    </location>
</feature>
<sequence length="393" mass="43837">MSFGSPIIDLTGKLIIKAQLGSDIRKIPIHNEEITYDELLLMMQRLFSGKIKSSDDVLMKYKDEDGDLITLYDSSDLMFAKSLSRYLKLTLTVNGKPQPLQDDQIKEIKSELTVCRDRINELMTRLDLLAEVAPSSRDESLPRDQEQRQQTNEPVQENTNPTSSQVNQQREEQILANRANAALFDPIRKTPEPSQPDSTSKDPFANIGASQPPRQQSYSPVSSSTNIQQQQQQPAPQQQQQAPAPTQSSTYNPQQQPTQSYSPAPPSNQQQVTSSTTPASSYPSMEYNQRQPNPLPTQPQSAPYPAPNQPPQQSSYNMNTAPDTTAAPVASSMPYAPTPPQQYPDSNVNMYSTPTSYPQQQAPPTQPYPSSTAPPPTQRYQYQGYPGYQQPPY</sequence>
<evidence type="ECO:0000313" key="3">
    <source>
        <dbReference type="EnsemblMetazoa" id="CLYHEMP017950.1"/>
    </source>
</evidence>